<accession>K5W1G7</accession>
<evidence type="ECO:0000313" key="1">
    <source>
        <dbReference type="EMBL" id="EKM52739.1"/>
    </source>
</evidence>
<protein>
    <recommendedName>
        <fullName evidence="3">AMP-dependent synthetase/ligase domain-containing protein</fullName>
    </recommendedName>
</protein>
<evidence type="ECO:0000313" key="2">
    <source>
        <dbReference type="Proteomes" id="UP000008370"/>
    </source>
</evidence>
<sequence>MFSRRAFDTYENLFIMFKIPLLDSSLCLAQQFDWQAEHSPHRPLFDYVNDDGSLVSIDYATAQYAVHRGARSVLSALKEAGISKTKEKPVVAFVSAAESITYATFGGPDTGTY</sequence>
<dbReference type="OrthoDB" id="429813at2759"/>
<organism evidence="1 2">
    <name type="scientific">Phanerochaete carnosa (strain HHB-10118-sp)</name>
    <name type="common">White-rot fungus</name>
    <name type="synonym">Peniophora carnosa</name>
    <dbReference type="NCBI Taxonomy" id="650164"/>
    <lineage>
        <taxon>Eukaryota</taxon>
        <taxon>Fungi</taxon>
        <taxon>Dikarya</taxon>
        <taxon>Basidiomycota</taxon>
        <taxon>Agaricomycotina</taxon>
        <taxon>Agaricomycetes</taxon>
        <taxon>Polyporales</taxon>
        <taxon>Phanerochaetaceae</taxon>
        <taxon>Phanerochaete</taxon>
    </lineage>
</organism>
<reference evidence="1 2" key="1">
    <citation type="journal article" date="2012" name="BMC Genomics">
        <title>Comparative genomics of the white-rot fungi, Phanerochaete carnosa and P. chrysosporium, to elucidate the genetic basis of the distinct wood types they colonize.</title>
        <authorList>
            <person name="Suzuki H."/>
            <person name="MacDonald J."/>
            <person name="Syed K."/>
            <person name="Salamov A."/>
            <person name="Hori C."/>
            <person name="Aerts A."/>
            <person name="Henrissat B."/>
            <person name="Wiebenga A."/>
            <person name="vanKuyk P.A."/>
            <person name="Barry K."/>
            <person name="Lindquist E."/>
            <person name="LaButti K."/>
            <person name="Lapidus A."/>
            <person name="Lucas S."/>
            <person name="Coutinho P."/>
            <person name="Gong Y."/>
            <person name="Samejima M."/>
            <person name="Mahadevan R."/>
            <person name="Abou-Zaid M."/>
            <person name="de Vries R.P."/>
            <person name="Igarashi K."/>
            <person name="Yadav J.S."/>
            <person name="Grigoriev I.V."/>
            <person name="Master E.R."/>
        </authorList>
    </citation>
    <scope>NUCLEOTIDE SEQUENCE [LARGE SCALE GENOMIC DNA]</scope>
    <source>
        <strain evidence="1 2">HHB-10118-sp</strain>
    </source>
</reference>
<dbReference type="AlphaFoldDB" id="K5W1G7"/>
<dbReference type="STRING" id="650164.K5W1G7"/>
<dbReference type="HOGENOM" id="CLU_2134401_0_0_1"/>
<name>K5W1G7_PHACS</name>
<dbReference type="GeneID" id="18911362"/>
<dbReference type="RefSeq" id="XP_007399075.1">
    <property type="nucleotide sequence ID" value="XM_007399013.1"/>
</dbReference>
<dbReference type="KEGG" id="pco:PHACADRAFT_198788"/>
<keyword evidence="2" id="KW-1185">Reference proteome</keyword>
<evidence type="ECO:0008006" key="3">
    <source>
        <dbReference type="Google" id="ProtNLM"/>
    </source>
</evidence>
<gene>
    <name evidence="1" type="ORF">PHACADRAFT_198788</name>
</gene>
<dbReference type="InParanoid" id="K5W1G7"/>
<dbReference type="Proteomes" id="UP000008370">
    <property type="component" value="Unassembled WGS sequence"/>
</dbReference>
<dbReference type="EMBL" id="JH930475">
    <property type="protein sequence ID" value="EKM52739.1"/>
    <property type="molecule type" value="Genomic_DNA"/>
</dbReference>
<proteinExistence type="predicted"/>